<gene>
    <name evidence="3" type="ORF">GCM10022242_08370</name>
</gene>
<reference evidence="4" key="1">
    <citation type="journal article" date="2019" name="Int. J. Syst. Evol. Microbiol.">
        <title>The Global Catalogue of Microorganisms (GCM) 10K type strain sequencing project: providing services to taxonomists for standard genome sequencing and annotation.</title>
        <authorList>
            <consortium name="The Broad Institute Genomics Platform"/>
            <consortium name="The Broad Institute Genome Sequencing Center for Infectious Disease"/>
            <person name="Wu L."/>
            <person name="Ma J."/>
        </authorList>
    </citation>
    <scope>NUCLEOTIDE SEQUENCE [LARGE SCALE GENOMIC DNA]</scope>
    <source>
        <strain evidence="4">JCM 16953</strain>
    </source>
</reference>
<proteinExistence type="predicted"/>
<organism evidence="3 4">
    <name type="scientific">Nocardioides panacisoli</name>
    <dbReference type="NCBI Taxonomy" id="627624"/>
    <lineage>
        <taxon>Bacteria</taxon>
        <taxon>Bacillati</taxon>
        <taxon>Actinomycetota</taxon>
        <taxon>Actinomycetes</taxon>
        <taxon>Propionibacteriales</taxon>
        <taxon>Nocardioidaceae</taxon>
        <taxon>Nocardioides</taxon>
    </lineage>
</organism>
<protein>
    <submittedName>
        <fullName evidence="3">MCE family protein</fullName>
    </submittedName>
</protein>
<dbReference type="RefSeq" id="WP_344772600.1">
    <property type="nucleotide sequence ID" value="NZ_BAABAH010000002.1"/>
</dbReference>
<evidence type="ECO:0000259" key="2">
    <source>
        <dbReference type="Pfam" id="PF11887"/>
    </source>
</evidence>
<evidence type="ECO:0000313" key="3">
    <source>
        <dbReference type="EMBL" id="GAA3807741.1"/>
    </source>
</evidence>
<sequence>MSRRNLVLAAGGIVVLVLILQGSRMAGWLGGTDDGAMVVTADFADTTGLYVGNDVTYLGVHIGEVTEVQPQGTTMRVVMHLDPGTELPRDAGAEILQGSLVTDRYVELGPAYEGGPTLQTGAHIDASHTRAPATIDEIATAVDNLVRALDAGLGKNAGGKNLGQLLATTADALDGNGGHLRQALSEGRDALAVINSKDESLTTVTDDLVELVDVLAQRDRTIRRFTAAAATTTGVLSDQRDELTATLTTLDDLVRRTDAFLRAHGGALSDDLTALSQVVDQVRAHQASLAEAFDVMPTMAENFARAYDWRLGRLRVQFAFSAGPFSAAFRSHVCQVFAAALTGPAGAGVCTALFNEQGTGILDGILDGVFNSIPGGIP</sequence>
<dbReference type="InterPro" id="IPR003399">
    <property type="entry name" value="Mce/MlaD"/>
</dbReference>
<evidence type="ECO:0000313" key="4">
    <source>
        <dbReference type="Proteomes" id="UP001501821"/>
    </source>
</evidence>
<dbReference type="InterPro" id="IPR005693">
    <property type="entry name" value="Mce"/>
</dbReference>
<dbReference type="NCBIfam" id="TIGR00996">
    <property type="entry name" value="Mtu_fam_mce"/>
    <property type="match status" value="1"/>
</dbReference>
<feature type="domain" description="Mce/MlaD" evidence="1">
    <location>
        <begin position="39"/>
        <end position="110"/>
    </location>
</feature>
<feature type="domain" description="Mammalian cell entry C-terminal" evidence="2">
    <location>
        <begin position="118"/>
        <end position="307"/>
    </location>
</feature>
<evidence type="ECO:0000259" key="1">
    <source>
        <dbReference type="Pfam" id="PF02470"/>
    </source>
</evidence>
<dbReference type="Pfam" id="PF02470">
    <property type="entry name" value="MlaD"/>
    <property type="match status" value="1"/>
</dbReference>
<dbReference type="PANTHER" id="PTHR33371:SF4">
    <property type="entry name" value="INTERMEMBRANE PHOSPHOLIPID TRANSPORT SYSTEM BINDING PROTEIN MLAD"/>
    <property type="match status" value="1"/>
</dbReference>
<dbReference type="Proteomes" id="UP001501821">
    <property type="component" value="Unassembled WGS sequence"/>
</dbReference>
<dbReference type="InterPro" id="IPR052336">
    <property type="entry name" value="MlaD_Phospholipid_Transporter"/>
</dbReference>
<accession>A0ABP7HZT8</accession>
<comment type="caution">
    <text evidence="3">The sequence shown here is derived from an EMBL/GenBank/DDBJ whole genome shotgun (WGS) entry which is preliminary data.</text>
</comment>
<dbReference type="InterPro" id="IPR024516">
    <property type="entry name" value="Mce_C"/>
</dbReference>
<name>A0ABP7HZT8_9ACTN</name>
<dbReference type="PANTHER" id="PTHR33371">
    <property type="entry name" value="INTERMEMBRANE PHOSPHOLIPID TRANSPORT SYSTEM BINDING PROTEIN MLAD-RELATED"/>
    <property type="match status" value="1"/>
</dbReference>
<dbReference type="EMBL" id="BAABAH010000002">
    <property type="protein sequence ID" value="GAA3807741.1"/>
    <property type="molecule type" value="Genomic_DNA"/>
</dbReference>
<keyword evidence="4" id="KW-1185">Reference proteome</keyword>
<dbReference type="Pfam" id="PF11887">
    <property type="entry name" value="Mce4_CUP1"/>
    <property type="match status" value="1"/>
</dbReference>